<evidence type="ECO:0008006" key="3">
    <source>
        <dbReference type="Google" id="ProtNLM"/>
    </source>
</evidence>
<accession>A0AAV9I794</accession>
<reference evidence="1 2" key="1">
    <citation type="submission" date="2022-07" db="EMBL/GenBank/DDBJ databases">
        <title>Genome-wide signatures of adaptation to extreme environments.</title>
        <authorList>
            <person name="Cho C.H."/>
            <person name="Yoon H.S."/>
        </authorList>
    </citation>
    <scope>NUCLEOTIDE SEQUENCE [LARGE SCALE GENOMIC DNA]</scope>
    <source>
        <strain evidence="1 2">108.79 E11</strain>
    </source>
</reference>
<keyword evidence="2" id="KW-1185">Reference proteome</keyword>
<evidence type="ECO:0000313" key="2">
    <source>
        <dbReference type="Proteomes" id="UP001300502"/>
    </source>
</evidence>
<dbReference type="EMBL" id="JANCYU010000014">
    <property type="protein sequence ID" value="KAK4523380.1"/>
    <property type="molecule type" value="Genomic_DNA"/>
</dbReference>
<dbReference type="Gene3D" id="1.10.287.2900">
    <property type="match status" value="1"/>
</dbReference>
<name>A0AAV9I794_9RHOD</name>
<dbReference type="AlphaFoldDB" id="A0AAV9I794"/>
<gene>
    <name evidence="1" type="ORF">GAYE_PCTG52G1275</name>
</gene>
<proteinExistence type="predicted"/>
<comment type="caution">
    <text evidence="1">The sequence shown here is derived from an EMBL/GenBank/DDBJ whole genome shotgun (WGS) entry which is preliminary data.</text>
</comment>
<dbReference type="Proteomes" id="UP001300502">
    <property type="component" value="Unassembled WGS sequence"/>
</dbReference>
<organism evidence="1 2">
    <name type="scientific">Galdieria yellowstonensis</name>
    <dbReference type="NCBI Taxonomy" id="3028027"/>
    <lineage>
        <taxon>Eukaryota</taxon>
        <taxon>Rhodophyta</taxon>
        <taxon>Bangiophyceae</taxon>
        <taxon>Galdieriales</taxon>
        <taxon>Galdieriaceae</taxon>
        <taxon>Galdieria</taxon>
    </lineage>
</organism>
<evidence type="ECO:0000313" key="1">
    <source>
        <dbReference type="EMBL" id="KAK4523380.1"/>
    </source>
</evidence>
<sequence length="111" mass="12831">MSNAQSVGSSLDDDFKIPEDIKCPCIAQLVESSCKSEFLTSFRCYLENRQGGKGHLICRTELDQMESCMRKHPDEFGDEDIKMFEETVRSGFKFRDFLGFSRSLWKQNKSQ</sequence>
<protein>
    <recommendedName>
        <fullName evidence="3">COX assembly mitochondrial protein</fullName>
    </recommendedName>
</protein>